<comment type="caution">
    <text evidence="2">The sequence shown here is derived from an EMBL/GenBank/DDBJ whole genome shotgun (WGS) entry which is preliminary data.</text>
</comment>
<gene>
    <name evidence="2" type="ORF">IQ16_03684</name>
</gene>
<name>A0A562RN79_9BRAD</name>
<sequence length="255" mass="28803">MAEQPPRSDPIGDRFFEPLVKADKVSDILFYVAGILSLLALVVEQGSRPQLYSLVQIGFVVVVVALFAVTLAVRLYFSPRAQQRRYSDFLSHAFDRPLSFQQTTGYYNNSAQNGWRRIAAQVLENSFYTGDTLAQMCTAERIRVALYFVVWFVVALNRTTNLATIGVAAQILFSEQIVSRWFRIEWLRRECETIYGELFRLIQGKGLTEVLALEALGRYEISKATAALVLSSKIFARRSPVTDADWAKTRATLGL</sequence>
<organism evidence="2 3">
    <name type="scientific">Bradyrhizobium huanghuaihaiense</name>
    <dbReference type="NCBI Taxonomy" id="990078"/>
    <lineage>
        <taxon>Bacteria</taxon>
        <taxon>Pseudomonadati</taxon>
        <taxon>Pseudomonadota</taxon>
        <taxon>Alphaproteobacteria</taxon>
        <taxon>Hyphomicrobiales</taxon>
        <taxon>Nitrobacteraceae</taxon>
        <taxon>Bradyrhizobium</taxon>
    </lineage>
</organism>
<accession>A0A562RN79</accession>
<feature type="transmembrane region" description="Helical" evidence="1">
    <location>
        <begin position="53"/>
        <end position="77"/>
    </location>
</feature>
<keyword evidence="1" id="KW-0472">Membrane</keyword>
<keyword evidence="3" id="KW-1185">Reference proteome</keyword>
<reference evidence="2 3" key="1">
    <citation type="journal article" date="2015" name="Stand. Genomic Sci.">
        <title>Genomic Encyclopedia of Bacterial and Archaeal Type Strains, Phase III: the genomes of soil and plant-associated and newly described type strains.</title>
        <authorList>
            <person name="Whitman W.B."/>
            <person name="Woyke T."/>
            <person name="Klenk H.P."/>
            <person name="Zhou Y."/>
            <person name="Lilburn T.G."/>
            <person name="Beck B.J."/>
            <person name="De Vos P."/>
            <person name="Vandamme P."/>
            <person name="Eisen J.A."/>
            <person name="Garrity G."/>
            <person name="Hugenholtz P."/>
            <person name="Kyrpides N.C."/>
        </authorList>
    </citation>
    <scope>NUCLEOTIDE SEQUENCE [LARGE SCALE GENOMIC DNA]</scope>
    <source>
        <strain evidence="2 3">CGMCC 1.10948</strain>
    </source>
</reference>
<evidence type="ECO:0000313" key="2">
    <source>
        <dbReference type="EMBL" id="TWI70511.1"/>
    </source>
</evidence>
<evidence type="ECO:0000256" key="1">
    <source>
        <dbReference type="SAM" id="Phobius"/>
    </source>
</evidence>
<evidence type="ECO:0000313" key="3">
    <source>
        <dbReference type="Proteomes" id="UP000316291"/>
    </source>
</evidence>
<keyword evidence="1" id="KW-0812">Transmembrane</keyword>
<dbReference type="Proteomes" id="UP000316291">
    <property type="component" value="Unassembled WGS sequence"/>
</dbReference>
<proteinExistence type="predicted"/>
<keyword evidence="1" id="KW-1133">Transmembrane helix</keyword>
<protein>
    <submittedName>
        <fullName evidence="2">Uncharacterized protein</fullName>
    </submittedName>
</protein>
<feature type="transmembrane region" description="Helical" evidence="1">
    <location>
        <begin position="28"/>
        <end position="47"/>
    </location>
</feature>
<dbReference type="AlphaFoldDB" id="A0A562RN79"/>
<dbReference type="EMBL" id="VLLA01000008">
    <property type="protein sequence ID" value="TWI70511.1"/>
    <property type="molecule type" value="Genomic_DNA"/>
</dbReference>